<name>A0ABY7N1R7_9BRAD</name>
<reference evidence="1" key="1">
    <citation type="submission" date="2021-12" db="EMBL/GenBank/DDBJ databases">
        <title>Bradyrhizobium xenonodulans sp. nov.</title>
        <authorList>
            <person name="Claassens R."/>
            <person name="Venter S.N."/>
            <person name="Beukes C.W."/>
            <person name="Stepkowski T."/>
            <person name="Steenkamp E.T."/>
        </authorList>
    </citation>
    <scope>NUCLEOTIDE SEQUENCE</scope>
    <source>
        <strain evidence="1">14AB</strain>
    </source>
</reference>
<proteinExistence type="predicted"/>
<evidence type="ECO:0000313" key="1">
    <source>
        <dbReference type="EMBL" id="WBL82757.1"/>
    </source>
</evidence>
<dbReference type="InterPro" id="IPR006975">
    <property type="entry name" value="NifQ"/>
</dbReference>
<dbReference type="Proteomes" id="UP001179614">
    <property type="component" value="Chromosome"/>
</dbReference>
<sequence>MVVETNDGSVQGRGAIASYRLLTGMLPADADTSNDISFDRHVLASILAAGAMDGGLLSEKVGLSSDQLAALLKQRFPSVRIKEEELPRDFEHVDNDEVTMVRDLLLAQRSTEGDTSRWLAAMIARRVMEPNHLWADLGLRNRGELLRLLNRHFGPLARRNVNNMRWKRFFYRRLCEDEGLILCTTPVCTECKDFNYCFGDESGESRMAERRRDVLLAPAAPVAGGN</sequence>
<accession>A0ABY7N1R7</accession>
<dbReference type="RefSeq" id="WP_270172955.1">
    <property type="nucleotide sequence ID" value="NZ_CP089391.1"/>
</dbReference>
<protein>
    <submittedName>
        <fullName evidence="1">Nitrogen fixation protein NifQ</fullName>
    </submittedName>
</protein>
<dbReference type="Pfam" id="PF04891">
    <property type="entry name" value="NifQ"/>
    <property type="match status" value="1"/>
</dbReference>
<dbReference type="EMBL" id="CP089391">
    <property type="protein sequence ID" value="WBL82757.1"/>
    <property type="molecule type" value="Genomic_DNA"/>
</dbReference>
<keyword evidence="2" id="KW-1185">Reference proteome</keyword>
<evidence type="ECO:0000313" key="2">
    <source>
        <dbReference type="Proteomes" id="UP001179614"/>
    </source>
</evidence>
<gene>
    <name evidence="1" type="ORF">I3J27_34180</name>
</gene>
<organism evidence="1 2">
    <name type="scientific">Bradyrhizobium xenonodulans</name>
    <dbReference type="NCBI Taxonomy" id="2736875"/>
    <lineage>
        <taxon>Bacteria</taxon>
        <taxon>Pseudomonadati</taxon>
        <taxon>Pseudomonadota</taxon>
        <taxon>Alphaproteobacteria</taxon>
        <taxon>Hyphomicrobiales</taxon>
        <taxon>Nitrobacteraceae</taxon>
        <taxon>Bradyrhizobium</taxon>
    </lineage>
</organism>